<keyword evidence="3" id="KW-1185">Reference proteome</keyword>
<organism evidence="2 3">
    <name type="scientific">Elysia crispata</name>
    <name type="common">lettuce slug</name>
    <dbReference type="NCBI Taxonomy" id="231223"/>
    <lineage>
        <taxon>Eukaryota</taxon>
        <taxon>Metazoa</taxon>
        <taxon>Spiralia</taxon>
        <taxon>Lophotrochozoa</taxon>
        <taxon>Mollusca</taxon>
        <taxon>Gastropoda</taxon>
        <taxon>Heterobranchia</taxon>
        <taxon>Euthyneura</taxon>
        <taxon>Panpulmonata</taxon>
        <taxon>Sacoglossa</taxon>
        <taxon>Placobranchoidea</taxon>
        <taxon>Plakobranchidae</taxon>
        <taxon>Elysia</taxon>
    </lineage>
</organism>
<dbReference type="EMBL" id="JAWDGP010004277">
    <property type="protein sequence ID" value="KAK3765783.1"/>
    <property type="molecule type" value="Genomic_DNA"/>
</dbReference>
<gene>
    <name evidence="2" type="ORF">RRG08_026254</name>
</gene>
<protein>
    <submittedName>
        <fullName evidence="2">Uncharacterized protein</fullName>
    </submittedName>
</protein>
<reference evidence="2" key="1">
    <citation type="journal article" date="2023" name="G3 (Bethesda)">
        <title>A reference genome for the long-term kleptoplast-retaining sea slug Elysia crispata morphotype clarki.</title>
        <authorList>
            <person name="Eastman K.E."/>
            <person name="Pendleton A.L."/>
            <person name="Shaikh M.A."/>
            <person name="Suttiyut T."/>
            <person name="Ogas R."/>
            <person name="Tomko P."/>
            <person name="Gavelis G."/>
            <person name="Widhalm J.R."/>
            <person name="Wisecaver J.H."/>
        </authorList>
    </citation>
    <scope>NUCLEOTIDE SEQUENCE</scope>
    <source>
        <strain evidence="2">ECLA1</strain>
    </source>
</reference>
<feature type="region of interest" description="Disordered" evidence="1">
    <location>
        <begin position="1"/>
        <end position="20"/>
    </location>
</feature>
<evidence type="ECO:0000313" key="2">
    <source>
        <dbReference type="EMBL" id="KAK3765783.1"/>
    </source>
</evidence>
<evidence type="ECO:0000313" key="3">
    <source>
        <dbReference type="Proteomes" id="UP001283361"/>
    </source>
</evidence>
<comment type="caution">
    <text evidence="2">The sequence shown here is derived from an EMBL/GenBank/DDBJ whole genome shotgun (WGS) entry which is preliminary data.</text>
</comment>
<proteinExistence type="predicted"/>
<sequence>MESWRYGADLPNGRTGAPRRANAGCVAMLGKNQRIQANPSSSLLLGSGNLTDDTQVFYQIQVSGTEDGGWDSRPWWPQITLVSLIREHLDKVVGDEEGRS</sequence>
<name>A0AAE0ZAK0_9GAST</name>
<accession>A0AAE0ZAK0</accession>
<evidence type="ECO:0000256" key="1">
    <source>
        <dbReference type="SAM" id="MobiDB-lite"/>
    </source>
</evidence>
<dbReference type="Proteomes" id="UP001283361">
    <property type="component" value="Unassembled WGS sequence"/>
</dbReference>
<dbReference type="AlphaFoldDB" id="A0AAE0ZAK0"/>